<organism evidence="14 15">
    <name type="scientific">Ancylostoma duodenale</name>
    <dbReference type="NCBI Taxonomy" id="51022"/>
    <lineage>
        <taxon>Eukaryota</taxon>
        <taxon>Metazoa</taxon>
        <taxon>Ecdysozoa</taxon>
        <taxon>Nematoda</taxon>
        <taxon>Chromadorea</taxon>
        <taxon>Rhabditida</taxon>
        <taxon>Rhabditina</taxon>
        <taxon>Rhabditomorpha</taxon>
        <taxon>Strongyloidea</taxon>
        <taxon>Ancylostomatidae</taxon>
        <taxon>Ancylostomatinae</taxon>
        <taxon>Ancylostoma</taxon>
    </lineage>
</organism>
<reference evidence="14 15" key="1">
    <citation type="submission" date="2013-12" db="EMBL/GenBank/DDBJ databases">
        <title>Draft genome of the parsitic nematode Ancylostoma duodenale.</title>
        <authorList>
            <person name="Mitreva M."/>
        </authorList>
    </citation>
    <scope>NUCLEOTIDE SEQUENCE [LARGE SCALE GENOMIC DNA]</scope>
    <source>
        <strain evidence="14 15">Zhejiang</strain>
    </source>
</reference>
<dbReference type="GO" id="GO:0005243">
    <property type="term" value="F:gap junction channel activity"/>
    <property type="evidence" value="ECO:0007669"/>
    <property type="project" value="TreeGrafter"/>
</dbReference>
<keyword evidence="6" id="KW-0303">Gap junction</keyword>
<sequence length="98" mass="11687">MCVADRLNSRITVCLLALSSVLLMSSHFMGDPITCWTPAQFTKQWYAQKRWSDFVNQYCYVHGTYFVSLNESLPYEESERRRIPINYYQWVSIRTYLV</sequence>
<evidence type="ECO:0000256" key="1">
    <source>
        <dbReference type="ARBA" id="ARBA00004610"/>
    </source>
</evidence>
<dbReference type="PANTHER" id="PTHR11893">
    <property type="entry name" value="INNEXIN"/>
    <property type="match status" value="1"/>
</dbReference>
<evidence type="ECO:0000256" key="12">
    <source>
        <dbReference type="RuleBase" id="RU010713"/>
    </source>
</evidence>
<keyword evidence="15" id="KW-1185">Reference proteome</keyword>
<dbReference type="Pfam" id="PF00876">
    <property type="entry name" value="Innexin"/>
    <property type="match status" value="1"/>
</dbReference>
<evidence type="ECO:0000313" key="15">
    <source>
        <dbReference type="Proteomes" id="UP000054047"/>
    </source>
</evidence>
<protein>
    <recommendedName>
        <fullName evidence="12">Innexin</fullName>
    </recommendedName>
</protein>
<dbReference type="OrthoDB" id="5867527at2759"/>
<name>A0A0C2FHX1_9BILA</name>
<evidence type="ECO:0000256" key="5">
    <source>
        <dbReference type="ARBA" id="ARBA00022692"/>
    </source>
</evidence>
<evidence type="ECO:0000313" key="14">
    <source>
        <dbReference type="EMBL" id="KIH46334.1"/>
    </source>
</evidence>
<evidence type="ECO:0000256" key="9">
    <source>
        <dbReference type="ARBA" id="ARBA00023065"/>
    </source>
</evidence>
<keyword evidence="4" id="KW-1003">Cell membrane</keyword>
<keyword evidence="7" id="KW-0965">Cell junction</keyword>
<keyword evidence="8" id="KW-1133">Transmembrane helix</keyword>
<evidence type="ECO:0000256" key="8">
    <source>
        <dbReference type="ARBA" id="ARBA00022989"/>
    </source>
</evidence>
<keyword evidence="11 12" id="KW-0407">Ion channel</keyword>
<keyword evidence="5" id="KW-0812">Transmembrane</keyword>
<dbReference type="InterPro" id="IPR000990">
    <property type="entry name" value="Innexin"/>
</dbReference>
<keyword evidence="9 12" id="KW-0406">Ion transport</keyword>
<dbReference type="GO" id="GO:0034220">
    <property type="term" value="P:monoatomic ion transmembrane transport"/>
    <property type="evidence" value="ECO:0007669"/>
    <property type="project" value="UniProtKB-KW"/>
</dbReference>
<dbReference type="GO" id="GO:0005921">
    <property type="term" value="C:gap junction"/>
    <property type="evidence" value="ECO:0007669"/>
    <property type="project" value="UniProtKB-SubCell"/>
</dbReference>
<evidence type="ECO:0000256" key="10">
    <source>
        <dbReference type="ARBA" id="ARBA00023136"/>
    </source>
</evidence>
<proteinExistence type="inferred from homology"/>
<keyword evidence="10" id="KW-0472">Membrane</keyword>
<evidence type="ECO:0000256" key="13">
    <source>
        <dbReference type="SAM" id="SignalP"/>
    </source>
</evidence>
<comment type="subcellular location">
    <subcellularLocation>
        <location evidence="1">Cell junction</location>
        <location evidence="1">Gap junction</location>
    </subcellularLocation>
    <subcellularLocation>
        <location evidence="2 12">Cell membrane</location>
        <topology evidence="2 12">Multi-pass membrane protein</topology>
    </subcellularLocation>
</comment>
<evidence type="ECO:0000256" key="7">
    <source>
        <dbReference type="ARBA" id="ARBA00022949"/>
    </source>
</evidence>
<dbReference type="EMBL" id="KN769551">
    <property type="protein sequence ID" value="KIH46334.1"/>
    <property type="molecule type" value="Genomic_DNA"/>
</dbReference>
<dbReference type="PANTHER" id="PTHR11893:SF10">
    <property type="entry name" value="INNEXIN-6"/>
    <property type="match status" value="1"/>
</dbReference>
<dbReference type="GO" id="GO:0005886">
    <property type="term" value="C:plasma membrane"/>
    <property type="evidence" value="ECO:0007669"/>
    <property type="project" value="UniProtKB-SubCell"/>
</dbReference>
<accession>A0A0C2FHX1</accession>
<keyword evidence="13" id="KW-0732">Signal</keyword>
<dbReference type="AlphaFoldDB" id="A0A0C2FHX1"/>
<comment type="similarity">
    <text evidence="12">Belongs to the pannexin family.</text>
</comment>
<evidence type="ECO:0000256" key="11">
    <source>
        <dbReference type="ARBA" id="ARBA00023303"/>
    </source>
</evidence>
<feature type="signal peptide" evidence="13">
    <location>
        <begin position="1"/>
        <end position="30"/>
    </location>
</feature>
<evidence type="ECO:0000256" key="6">
    <source>
        <dbReference type="ARBA" id="ARBA00022868"/>
    </source>
</evidence>
<dbReference type="PROSITE" id="PS51013">
    <property type="entry name" value="PANNEXIN"/>
    <property type="match status" value="1"/>
</dbReference>
<evidence type="ECO:0000256" key="2">
    <source>
        <dbReference type="ARBA" id="ARBA00004651"/>
    </source>
</evidence>
<feature type="chain" id="PRO_5002148952" description="Innexin" evidence="13">
    <location>
        <begin position="31"/>
        <end position="98"/>
    </location>
</feature>
<evidence type="ECO:0000256" key="4">
    <source>
        <dbReference type="ARBA" id="ARBA00022475"/>
    </source>
</evidence>
<evidence type="ECO:0000256" key="3">
    <source>
        <dbReference type="ARBA" id="ARBA00022448"/>
    </source>
</evidence>
<comment type="function">
    <text evidence="12">Structural component of the gap junctions.</text>
</comment>
<dbReference type="Proteomes" id="UP000054047">
    <property type="component" value="Unassembled WGS sequence"/>
</dbReference>
<keyword evidence="3 12" id="KW-0813">Transport</keyword>
<gene>
    <name evidence="12" type="primary">inx</name>
    <name evidence="14" type="ORF">ANCDUO_23615</name>
</gene>